<keyword evidence="3" id="KW-1003">Cell membrane</keyword>
<gene>
    <name evidence="10" type="ORF">DCAR_017081</name>
    <name evidence="11" type="ORF">DCAR_0519533</name>
</gene>
<reference evidence="11" key="2">
    <citation type="submission" date="2022-03" db="EMBL/GenBank/DDBJ databases">
        <title>Draft title - Genomic analysis of global carrot germplasm unveils the trajectory of domestication and the origin of high carotenoid orange carrot.</title>
        <authorList>
            <person name="Iorizzo M."/>
            <person name="Ellison S."/>
            <person name="Senalik D."/>
            <person name="Macko-Podgorni A."/>
            <person name="Grzebelus D."/>
            <person name="Bostan H."/>
            <person name="Rolling W."/>
            <person name="Curaba J."/>
            <person name="Simon P."/>
        </authorList>
    </citation>
    <scope>NUCLEOTIDE SEQUENCE</scope>
    <source>
        <tissue evidence="11">Leaf</tissue>
    </source>
</reference>
<dbReference type="OrthoDB" id="694090at2759"/>
<dbReference type="GO" id="GO:0005886">
    <property type="term" value="C:plasma membrane"/>
    <property type="evidence" value="ECO:0007669"/>
    <property type="project" value="UniProtKB-SubCell"/>
</dbReference>
<protein>
    <recommendedName>
        <fullName evidence="9">FAS1 domain-containing protein</fullName>
    </recommendedName>
</protein>
<evidence type="ECO:0000313" key="11">
    <source>
        <dbReference type="EMBL" id="WOH00175.1"/>
    </source>
</evidence>
<dbReference type="PANTHER" id="PTHR32382">
    <property type="entry name" value="FASCICLIN-LIKE ARABINOGALACTAN PROTEIN"/>
    <property type="match status" value="1"/>
</dbReference>
<comment type="subcellular location">
    <subcellularLocation>
        <location evidence="1">Cell membrane</location>
        <topology evidence="1">Lipid-anchor</topology>
        <topology evidence="1">GPI-anchor</topology>
    </subcellularLocation>
</comment>
<keyword evidence="6" id="KW-0472">Membrane</keyword>
<sequence length="371" mass="40300">MQLLSAVVSLLFLIFPASPASAHNITAILNNFPEFSIFNHHLTKTHLAAKINRHNNITVCAIDNAGMTAFLSAPIPFSAMKRFLSVHVLRDYLGAEKLQQISDGTALAVPMFHSRGARKFNIIVQYDGSEVTLKTKLMDAKIIDALYDKQPLAVYKLDNILLPRELFRANIPKPEKMKIQQVSLSQNPAVSHDWPGSPSSAHLADSPCSSVSAYSPESLYLADSPDSSVYAYSPESSLYLANSPDLSAYPPESSHLANLPYLSAYSPESLYLADSPDSSVYAYSPESLYLANSPDSSAYSRESPCLAASPNLISSAISPNSPGLSSFTYPADLTYPPPPNVSVSSYPTDSPRVAICKSSRIARISFPLMCR</sequence>
<reference evidence="10" key="1">
    <citation type="journal article" date="2016" name="Nat. Genet.">
        <title>A high-quality carrot genome assembly provides new insights into carotenoid accumulation and asterid genome evolution.</title>
        <authorList>
            <person name="Iorizzo M."/>
            <person name="Ellison S."/>
            <person name="Senalik D."/>
            <person name="Zeng P."/>
            <person name="Satapoomin P."/>
            <person name="Huang J."/>
            <person name="Bowman M."/>
            <person name="Iovene M."/>
            <person name="Sanseverino W."/>
            <person name="Cavagnaro P."/>
            <person name="Yildiz M."/>
            <person name="Macko-Podgorni A."/>
            <person name="Moranska E."/>
            <person name="Grzebelus E."/>
            <person name="Grzebelus D."/>
            <person name="Ashrafi H."/>
            <person name="Zheng Z."/>
            <person name="Cheng S."/>
            <person name="Spooner D."/>
            <person name="Van Deynze A."/>
            <person name="Simon P."/>
        </authorList>
    </citation>
    <scope>NUCLEOTIDE SEQUENCE [LARGE SCALE GENOMIC DNA]</scope>
    <source>
        <tissue evidence="10">Leaf</tissue>
    </source>
</reference>
<proteinExistence type="inferred from homology"/>
<evidence type="ECO:0000256" key="4">
    <source>
        <dbReference type="ARBA" id="ARBA00022622"/>
    </source>
</evidence>
<dbReference type="Proteomes" id="UP000077755">
    <property type="component" value="Chromosome 5"/>
</dbReference>
<keyword evidence="5 8" id="KW-0732">Signal</keyword>
<comment type="similarity">
    <text evidence="2">Belongs to the fasciclin-like AGP family.</text>
</comment>
<dbReference type="Gramene" id="KZM93836">
    <property type="protein sequence ID" value="KZM93836"/>
    <property type="gene ID" value="DCAR_017081"/>
</dbReference>
<evidence type="ECO:0000256" key="6">
    <source>
        <dbReference type="ARBA" id="ARBA00023136"/>
    </source>
</evidence>
<feature type="signal peptide" evidence="8">
    <location>
        <begin position="1"/>
        <end position="22"/>
    </location>
</feature>
<keyword evidence="4" id="KW-0336">GPI-anchor</keyword>
<evidence type="ECO:0000256" key="8">
    <source>
        <dbReference type="SAM" id="SignalP"/>
    </source>
</evidence>
<evidence type="ECO:0000313" key="10">
    <source>
        <dbReference type="EMBL" id="KZM93836.1"/>
    </source>
</evidence>
<dbReference type="GO" id="GO:0098552">
    <property type="term" value="C:side of membrane"/>
    <property type="evidence" value="ECO:0007669"/>
    <property type="project" value="UniProtKB-KW"/>
</dbReference>
<accession>A0A161XQF0</accession>
<keyword evidence="7" id="KW-0449">Lipoprotein</keyword>
<evidence type="ECO:0000256" key="7">
    <source>
        <dbReference type="ARBA" id="ARBA00023288"/>
    </source>
</evidence>
<keyword evidence="12" id="KW-1185">Reference proteome</keyword>
<organism evidence="10">
    <name type="scientific">Daucus carota subsp. sativus</name>
    <name type="common">Carrot</name>
    <dbReference type="NCBI Taxonomy" id="79200"/>
    <lineage>
        <taxon>Eukaryota</taxon>
        <taxon>Viridiplantae</taxon>
        <taxon>Streptophyta</taxon>
        <taxon>Embryophyta</taxon>
        <taxon>Tracheophyta</taxon>
        <taxon>Spermatophyta</taxon>
        <taxon>Magnoliopsida</taxon>
        <taxon>eudicotyledons</taxon>
        <taxon>Gunneridae</taxon>
        <taxon>Pentapetalae</taxon>
        <taxon>asterids</taxon>
        <taxon>campanulids</taxon>
        <taxon>Apiales</taxon>
        <taxon>Apiaceae</taxon>
        <taxon>Apioideae</taxon>
        <taxon>Scandiceae</taxon>
        <taxon>Daucinae</taxon>
        <taxon>Daucus</taxon>
        <taxon>Daucus sect. Daucus</taxon>
    </lineage>
</organism>
<feature type="chain" id="PRO_5007829217" description="FAS1 domain-containing protein" evidence="8">
    <location>
        <begin position="23"/>
        <end position="371"/>
    </location>
</feature>
<evidence type="ECO:0000256" key="1">
    <source>
        <dbReference type="ARBA" id="ARBA00004609"/>
    </source>
</evidence>
<dbReference type="SUPFAM" id="SSF82153">
    <property type="entry name" value="FAS1 domain"/>
    <property type="match status" value="1"/>
</dbReference>
<keyword evidence="4" id="KW-0325">Glycoprotein</keyword>
<dbReference type="InterPro" id="IPR000782">
    <property type="entry name" value="FAS1_domain"/>
</dbReference>
<evidence type="ECO:0000256" key="2">
    <source>
        <dbReference type="ARBA" id="ARBA00007843"/>
    </source>
</evidence>
<dbReference type="Pfam" id="PF02469">
    <property type="entry name" value="Fasciclin"/>
    <property type="match status" value="1"/>
</dbReference>
<dbReference type="KEGG" id="dcr:108221316"/>
<evidence type="ECO:0000256" key="5">
    <source>
        <dbReference type="ARBA" id="ARBA00022729"/>
    </source>
</evidence>
<dbReference type="PROSITE" id="PS50213">
    <property type="entry name" value="FAS1"/>
    <property type="match status" value="1"/>
</dbReference>
<dbReference type="Gene3D" id="2.30.180.10">
    <property type="entry name" value="FAS1 domain"/>
    <property type="match status" value="1"/>
</dbReference>
<dbReference type="STRING" id="79200.A0A161XQF0"/>
<dbReference type="PANTHER" id="PTHR32382:SF4">
    <property type="entry name" value="FASCICLIN-LIKE ARABINOGALACTAN PROTEIN 1"/>
    <property type="match status" value="1"/>
</dbReference>
<name>A0A161XQF0_DAUCS</name>
<dbReference type="InterPro" id="IPR033254">
    <property type="entry name" value="Plant_FLA"/>
</dbReference>
<dbReference type="EMBL" id="CP093347">
    <property type="protein sequence ID" value="WOH00175.1"/>
    <property type="molecule type" value="Genomic_DNA"/>
</dbReference>
<evidence type="ECO:0000313" key="12">
    <source>
        <dbReference type="Proteomes" id="UP000077755"/>
    </source>
</evidence>
<evidence type="ECO:0000259" key="9">
    <source>
        <dbReference type="PROSITE" id="PS50213"/>
    </source>
</evidence>
<dbReference type="InterPro" id="IPR036378">
    <property type="entry name" value="FAS1_dom_sf"/>
</dbReference>
<evidence type="ECO:0000256" key="3">
    <source>
        <dbReference type="ARBA" id="ARBA00022475"/>
    </source>
</evidence>
<feature type="domain" description="FAS1" evidence="9">
    <location>
        <begin position="22"/>
        <end position="161"/>
    </location>
</feature>
<dbReference type="AlphaFoldDB" id="A0A161XQF0"/>
<dbReference type="EMBL" id="LNRQ01000005">
    <property type="protein sequence ID" value="KZM93836.1"/>
    <property type="molecule type" value="Genomic_DNA"/>
</dbReference>